<dbReference type="InterPro" id="IPR034001">
    <property type="entry name" value="ABCG_PDR_1"/>
</dbReference>
<proteinExistence type="predicted"/>
<keyword evidence="2" id="KW-0813">Transport</keyword>
<evidence type="ECO:0000313" key="11">
    <source>
        <dbReference type="Proteomes" id="UP000094455"/>
    </source>
</evidence>
<dbReference type="GO" id="GO:0016020">
    <property type="term" value="C:membrane"/>
    <property type="evidence" value="ECO:0007669"/>
    <property type="project" value="UniProtKB-SubCell"/>
</dbReference>
<dbReference type="GO" id="GO:0140359">
    <property type="term" value="F:ABC-type transporter activity"/>
    <property type="evidence" value="ECO:0007669"/>
    <property type="project" value="InterPro"/>
</dbReference>
<feature type="compositionally biased region" description="Basic and acidic residues" evidence="7">
    <location>
        <begin position="1"/>
        <end position="11"/>
    </location>
</feature>
<dbReference type="InterPro" id="IPR029481">
    <property type="entry name" value="ABC_trans_N"/>
</dbReference>
<feature type="transmembrane region" description="Helical" evidence="8">
    <location>
        <begin position="517"/>
        <end position="541"/>
    </location>
</feature>
<dbReference type="InterPro" id="IPR003439">
    <property type="entry name" value="ABC_transporter-like_ATP-bd"/>
</dbReference>
<dbReference type="Pfam" id="PF00005">
    <property type="entry name" value="ABC_tran"/>
    <property type="match status" value="1"/>
</dbReference>
<organism evidence="10 11">
    <name type="scientific">Pichia membranifaciens NRRL Y-2026</name>
    <dbReference type="NCBI Taxonomy" id="763406"/>
    <lineage>
        <taxon>Eukaryota</taxon>
        <taxon>Fungi</taxon>
        <taxon>Dikarya</taxon>
        <taxon>Ascomycota</taxon>
        <taxon>Saccharomycotina</taxon>
        <taxon>Pichiomycetes</taxon>
        <taxon>Pichiales</taxon>
        <taxon>Pichiaceae</taxon>
        <taxon>Pichia</taxon>
    </lineage>
</organism>
<feature type="transmembrane region" description="Helical" evidence="8">
    <location>
        <begin position="553"/>
        <end position="574"/>
    </location>
</feature>
<dbReference type="GO" id="GO:0016887">
    <property type="term" value="F:ATP hydrolysis activity"/>
    <property type="evidence" value="ECO:0007669"/>
    <property type="project" value="InterPro"/>
</dbReference>
<dbReference type="GeneID" id="30181620"/>
<protein>
    <recommendedName>
        <fullName evidence="9">ABC transporter domain-containing protein</fullName>
    </recommendedName>
</protein>
<dbReference type="PROSITE" id="PS00211">
    <property type="entry name" value="ABC_TRANSPORTER_1"/>
    <property type="match status" value="1"/>
</dbReference>
<evidence type="ECO:0000313" key="10">
    <source>
        <dbReference type="EMBL" id="ODQ44048.1"/>
    </source>
</evidence>
<evidence type="ECO:0000256" key="6">
    <source>
        <dbReference type="ARBA" id="ARBA00023136"/>
    </source>
</evidence>
<keyword evidence="6 8" id="KW-0472">Membrane</keyword>
<dbReference type="Proteomes" id="UP000094455">
    <property type="component" value="Unassembled WGS sequence"/>
</dbReference>
<evidence type="ECO:0000259" key="9">
    <source>
        <dbReference type="PROSITE" id="PS50893"/>
    </source>
</evidence>
<accession>A0A1E3NEQ8</accession>
<feature type="transmembrane region" description="Helical" evidence="8">
    <location>
        <begin position="268"/>
        <end position="292"/>
    </location>
</feature>
<dbReference type="STRING" id="763406.A0A1E3NEQ8"/>
<sequence length="606" mass="68899">MEKPAENHSNDTDSIDSDNQDVQKFNPLNDPEDQGNAENLSHHVSRILSTQEGMERVATLARVLSTKTKKDMDHFEINKENFDLELLLKYLRDRSAEQGIESANAGVSFRDLTCWGVDASAAHGPSVTEMSINYLSFWKMFQKDNRKQRMIIQNFVGVLEPGEMVLCLGKPGAGCSSLLKAVAGEIENFTKVEGSFSYDGLDQAEMMQKYKGYVVYNPELDFHFPYITVKETIQLALRCKTPQKRIDNMSRSEYVDNMLRVSFLQTTFFFSHSILTFVFDFLLQLWCTVFGLTHTYATRVGNDFVRGVSGGERKRVSIVEALALNASVYCFDNATRGLDASTALEFTQCLRTATNMLGCSAFVAIYQAGQNIYELFDKVSVLYKGRQIYWGPADQGVSYFEKMGYLKPSRMTAPEFLTAVTSPSSRQVQPGFEGKVPESSEEFAEYWVNSPEYANLMTEMDEFDANHNGDETRQRLDFVNQQRKQKGNRQKSQFMVTYWSQLYYLMLRGFQRTKGNITYTIVYISSFVTKGFVVGSMYYHIPKSTNGAYSRGGILFYVLLFCSVTSLAEIANSFSTRNILVKQKSYSMYHLSAEALQEIITEFPRS</sequence>
<evidence type="ECO:0000256" key="8">
    <source>
        <dbReference type="SAM" id="Phobius"/>
    </source>
</evidence>
<dbReference type="Pfam" id="PF14510">
    <property type="entry name" value="ABC_trans_N"/>
    <property type="match status" value="1"/>
</dbReference>
<dbReference type="InterPro" id="IPR017871">
    <property type="entry name" value="ABC_transporter-like_CS"/>
</dbReference>
<dbReference type="SUPFAM" id="SSF52540">
    <property type="entry name" value="P-loop containing nucleoside triphosphate hydrolases"/>
    <property type="match status" value="1"/>
</dbReference>
<dbReference type="AlphaFoldDB" id="A0A1E3NEQ8"/>
<dbReference type="InterPro" id="IPR013525">
    <property type="entry name" value="ABC2_TM"/>
</dbReference>
<name>A0A1E3NEQ8_9ASCO</name>
<keyword evidence="4" id="KW-0677">Repeat</keyword>
<dbReference type="PANTHER" id="PTHR19241">
    <property type="entry name" value="ATP-BINDING CASSETTE TRANSPORTER"/>
    <property type="match status" value="1"/>
</dbReference>
<dbReference type="CDD" id="cd03233">
    <property type="entry name" value="ABCG_PDR_domain1"/>
    <property type="match status" value="1"/>
</dbReference>
<feature type="domain" description="ABC transporter" evidence="9">
    <location>
        <begin position="132"/>
        <end position="409"/>
    </location>
</feature>
<keyword evidence="3 8" id="KW-0812">Transmembrane</keyword>
<keyword evidence="11" id="KW-1185">Reference proteome</keyword>
<evidence type="ECO:0000256" key="7">
    <source>
        <dbReference type="SAM" id="MobiDB-lite"/>
    </source>
</evidence>
<dbReference type="InterPro" id="IPR027417">
    <property type="entry name" value="P-loop_NTPase"/>
</dbReference>
<keyword evidence="5 8" id="KW-1133">Transmembrane helix</keyword>
<dbReference type="EMBL" id="KV454010">
    <property type="protein sequence ID" value="ODQ44048.1"/>
    <property type="molecule type" value="Genomic_DNA"/>
</dbReference>
<dbReference type="Pfam" id="PF01061">
    <property type="entry name" value="ABC2_membrane"/>
    <property type="match status" value="1"/>
</dbReference>
<gene>
    <name evidence="10" type="ORF">PICMEDRAFT_74993</name>
</gene>
<dbReference type="OrthoDB" id="3994150at2759"/>
<dbReference type="PROSITE" id="PS50893">
    <property type="entry name" value="ABC_TRANSPORTER_2"/>
    <property type="match status" value="1"/>
</dbReference>
<dbReference type="RefSeq" id="XP_019015161.1">
    <property type="nucleotide sequence ID" value="XM_019164933.1"/>
</dbReference>
<dbReference type="GO" id="GO:0005524">
    <property type="term" value="F:ATP binding"/>
    <property type="evidence" value="ECO:0007669"/>
    <property type="project" value="InterPro"/>
</dbReference>
<comment type="subcellular location">
    <subcellularLocation>
        <location evidence="1">Membrane</location>
        <topology evidence="1">Multi-pass membrane protein</topology>
    </subcellularLocation>
</comment>
<evidence type="ECO:0000256" key="5">
    <source>
        <dbReference type="ARBA" id="ARBA00022989"/>
    </source>
</evidence>
<evidence type="ECO:0000256" key="3">
    <source>
        <dbReference type="ARBA" id="ARBA00022692"/>
    </source>
</evidence>
<evidence type="ECO:0000256" key="1">
    <source>
        <dbReference type="ARBA" id="ARBA00004141"/>
    </source>
</evidence>
<evidence type="ECO:0000256" key="4">
    <source>
        <dbReference type="ARBA" id="ARBA00022737"/>
    </source>
</evidence>
<evidence type="ECO:0000256" key="2">
    <source>
        <dbReference type="ARBA" id="ARBA00022448"/>
    </source>
</evidence>
<feature type="region of interest" description="Disordered" evidence="7">
    <location>
        <begin position="1"/>
        <end position="38"/>
    </location>
</feature>
<reference evidence="10 11" key="1">
    <citation type="journal article" date="2016" name="Proc. Natl. Acad. Sci. U.S.A.">
        <title>Comparative genomics of biotechnologically important yeasts.</title>
        <authorList>
            <person name="Riley R."/>
            <person name="Haridas S."/>
            <person name="Wolfe K.H."/>
            <person name="Lopes M.R."/>
            <person name="Hittinger C.T."/>
            <person name="Goeker M."/>
            <person name="Salamov A.A."/>
            <person name="Wisecaver J.H."/>
            <person name="Long T.M."/>
            <person name="Calvey C.H."/>
            <person name="Aerts A.L."/>
            <person name="Barry K.W."/>
            <person name="Choi C."/>
            <person name="Clum A."/>
            <person name="Coughlan A.Y."/>
            <person name="Deshpande S."/>
            <person name="Douglass A.P."/>
            <person name="Hanson S.J."/>
            <person name="Klenk H.-P."/>
            <person name="LaButti K.M."/>
            <person name="Lapidus A."/>
            <person name="Lindquist E.A."/>
            <person name="Lipzen A.M."/>
            <person name="Meier-Kolthoff J.P."/>
            <person name="Ohm R.A."/>
            <person name="Otillar R.P."/>
            <person name="Pangilinan J.L."/>
            <person name="Peng Y."/>
            <person name="Rokas A."/>
            <person name="Rosa C.A."/>
            <person name="Scheuner C."/>
            <person name="Sibirny A.A."/>
            <person name="Slot J.C."/>
            <person name="Stielow J.B."/>
            <person name="Sun H."/>
            <person name="Kurtzman C.P."/>
            <person name="Blackwell M."/>
            <person name="Grigoriev I.V."/>
            <person name="Jeffries T.W."/>
        </authorList>
    </citation>
    <scope>NUCLEOTIDE SEQUENCE [LARGE SCALE GENOMIC DNA]</scope>
    <source>
        <strain evidence="10 11">NRRL Y-2026</strain>
    </source>
</reference>
<dbReference type="Gene3D" id="3.40.50.300">
    <property type="entry name" value="P-loop containing nucleotide triphosphate hydrolases"/>
    <property type="match status" value="1"/>
</dbReference>